<gene>
    <name evidence="3" type="ORF">J4G43_033720</name>
    <name evidence="2" type="ORF">J4G43_35675</name>
</gene>
<keyword evidence="1" id="KW-0732">Signal</keyword>
<feature type="chain" id="PRO_5037574883" evidence="1">
    <location>
        <begin position="30"/>
        <end position="205"/>
    </location>
</feature>
<dbReference type="RefSeq" id="WP_208087554.1">
    <property type="nucleotide sequence ID" value="NZ_CP086136.1"/>
</dbReference>
<dbReference type="EMBL" id="JAGEMI010000001">
    <property type="protein sequence ID" value="MBO1866047.1"/>
    <property type="molecule type" value="Genomic_DNA"/>
</dbReference>
<dbReference type="EMBL" id="CP086136">
    <property type="protein sequence ID" value="UEM09640.1"/>
    <property type="molecule type" value="Genomic_DNA"/>
</dbReference>
<protein>
    <submittedName>
        <fullName evidence="2">Sel1 repeat family protein</fullName>
    </submittedName>
</protein>
<evidence type="ECO:0000313" key="2">
    <source>
        <dbReference type="EMBL" id="MBO1866047.1"/>
    </source>
</evidence>
<name>A0A939S1F9_9BRAD</name>
<dbReference type="SUPFAM" id="SSF81901">
    <property type="entry name" value="HCP-like"/>
    <property type="match status" value="1"/>
</dbReference>
<reference evidence="3 4" key="2">
    <citation type="journal article" date="2022" name="Int. J. Syst. Evol. Microbiol.">
        <title>Strains of Bradyrhizobium barranii sp. nov. associated with legumes native to Canada are symbionts of soybeans and belong to different subspecies (subsp. barranii subsp. nov. and subsp. apii subsp. nov.) and symbiovars (sv. glycinearum and sv. septentrionale).</title>
        <authorList>
            <person name="Bromfield E.S.P."/>
            <person name="Cloutier S."/>
            <person name="Wasai-Hara S."/>
            <person name="Minamisawa K."/>
        </authorList>
    </citation>
    <scope>NUCLEOTIDE SEQUENCE [LARGE SCALE GENOMIC DNA]</scope>
    <source>
        <strain evidence="3 4">144S4</strain>
    </source>
</reference>
<dbReference type="KEGG" id="bban:J4G43_033720"/>
<sequence length="205" mass="21691">MPHRKIRPLLAALVIISAAGLSAPTPVDAADNNDAIGKMEGTWPDWLPRAEQCPADSMPANAGAPAFSIEGCSAAAEQCLDRCRAGNASDCYAAALVVQRMIKTGPLSDALFLRACKLGVASGCTNVAASMEDSGDYACPNRTYELACGRDDPWACTMMGFHLIKGIGVEKNNDRARRFLAKSCRFGDTDEACANAKAFLKEIGD</sequence>
<evidence type="ECO:0000256" key="1">
    <source>
        <dbReference type="SAM" id="SignalP"/>
    </source>
</evidence>
<dbReference type="Gene3D" id="1.25.40.10">
    <property type="entry name" value="Tetratricopeptide repeat domain"/>
    <property type="match status" value="1"/>
</dbReference>
<dbReference type="Proteomes" id="UP000664702">
    <property type="component" value="Chromosome"/>
</dbReference>
<proteinExistence type="predicted"/>
<organism evidence="2">
    <name type="scientific">Bradyrhizobium barranii subsp. barranii</name>
    <dbReference type="NCBI Taxonomy" id="2823807"/>
    <lineage>
        <taxon>Bacteria</taxon>
        <taxon>Pseudomonadati</taxon>
        <taxon>Pseudomonadota</taxon>
        <taxon>Alphaproteobacteria</taxon>
        <taxon>Hyphomicrobiales</taxon>
        <taxon>Nitrobacteraceae</taxon>
        <taxon>Bradyrhizobium</taxon>
        <taxon>Bradyrhizobium barranii</taxon>
    </lineage>
</organism>
<evidence type="ECO:0000313" key="4">
    <source>
        <dbReference type="Proteomes" id="UP000664702"/>
    </source>
</evidence>
<dbReference type="AlphaFoldDB" id="A0A939S1F9"/>
<reference evidence="2" key="1">
    <citation type="submission" date="2021-03" db="EMBL/GenBank/DDBJ databases">
        <title>Whole Genome Sequence of Bradyrhizobium sp. Strain 144S4.</title>
        <authorList>
            <person name="Bromfield E.S.P."/>
            <person name="Cloutier S."/>
        </authorList>
    </citation>
    <scope>NUCLEOTIDE SEQUENCE [LARGE SCALE GENOMIC DNA]</scope>
    <source>
        <strain evidence="2">144S4</strain>
    </source>
</reference>
<evidence type="ECO:0000313" key="3">
    <source>
        <dbReference type="EMBL" id="UEM09640.1"/>
    </source>
</evidence>
<feature type="signal peptide" evidence="1">
    <location>
        <begin position="1"/>
        <end position="29"/>
    </location>
</feature>
<dbReference type="InterPro" id="IPR011990">
    <property type="entry name" value="TPR-like_helical_dom_sf"/>
</dbReference>
<accession>A0A939S1F9</accession>